<gene>
    <name evidence="12" type="primary">rbsK</name>
    <name evidence="14" type="ORF">TsocGM_22855</name>
</gene>
<dbReference type="Pfam" id="PF00294">
    <property type="entry name" value="PfkB"/>
    <property type="match status" value="1"/>
</dbReference>
<dbReference type="InterPro" id="IPR002173">
    <property type="entry name" value="Carboh/pur_kinase_PfkB_CS"/>
</dbReference>
<keyword evidence="11 12" id="KW-0119">Carbohydrate metabolism</keyword>
<keyword evidence="7 12" id="KW-0418">Kinase</keyword>
<dbReference type="InterPro" id="IPR011611">
    <property type="entry name" value="PfkB_dom"/>
</dbReference>
<feature type="binding site" evidence="12">
    <location>
        <begin position="11"/>
        <end position="13"/>
    </location>
    <ligand>
        <name>substrate</name>
    </ligand>
</feature>
<comment type="similarity">
    <text evidence="1">Belongs to the carbohydrate kinase pfkB family.</text>
</comment>
<reference evidence="14 15" key="2">
    <citation type="submission" date="2019-01" db="EMBL/GenBank/DDBJ databases">
        <title>Tautonia sociabilis, a novel thermotolerant planctomycete of Isosphaeraceae family, isolated from a 4000 m deep subterranean habitat.</title>
        <authorList>
            <person name="Kovaleva O.L."/>
            <person name="Elcheninov A.G."/>
            <person name="Van Heerden E."/>
            <person name="Toshchakov S.V."/>
            <person name="Novikov A."/>
            <person name="Bonch-Osmolovskaya E.A."/>
            <person name="Kublanov I.V."/>
        </authorList>
    </citation>
    <scope>NUCLEOTIDE SEQUENCE [LARGE SCALE GENOMIC DNA]</scope>
    <source>
        <strain evidence="14 15">GM2012</strain>
    </source>
</reference>
<dbReference type="InterPro" id="IPR002139">
    <property type="entry name" value="Ribo/fructo_kinase"/>
</dbReference>
<dbReference type="PRINTS" id="PR00990">
    <property type="entry name" value="RIBOKINASE"/>
</dbReference>
<dbReference type="GO" id="GO:0004747">
    <property type="term" value="F:ribokinase activity"/>
    <property type="evidence" value="ECO:0007669"/>
    <property type="project" value="UniProtKB-UniRule"/>
</dbReference>
<comment type="cofactor">
    <cofactor evidence="12">
        <name>Mg(2+)</name>
        <dbReference type="ChEBI" id="CHEBI:18420"/>
    </cofactor>
    <text evidence="12">Requires a divalent cation, most likely magnesium in vivo, as an electrophilic catalyst to aid phosphoryl group transfer. It is the chelate of the metal and the nucleotide that is the actual substrate.</text>
</comment>
<dbReference type="AlphaFoldDB" id="A0A432MDR4"/>
<evidence type="ECO:0000256" key="5">
    <source>
        <dbReference type="ARBA" id="ARBA00022723"/>
    </source>
</evidence>
<evidence type="ECO:0000256" key="12">
    <source>
        <dbReference type="HAMAP-Rule" id="MF_01987"/>
    </source>
</evidence>
<dbReference type="GO" id="GO:0005829">
    <property type="term" value="C:cytosol"/>
    <property type="evidence" value="ECO:0007669"/>
    <property type="project" value="TreeGrafter"/>
</dbReference>
<comment type="similarity">
    <text evidence="12">Belongs to the carbohydrate kinase PfkB family. Ribokinase subfamily.</text>
</comment>
<keyword evidence="8 12" id="KW-0067">ATP-binding</keyword>
<feature type="active site" description="Proton acceptor" evidence="12">
    <location>
        <position position="256"/>
    </location>
</feature>
<evidence type="ECO:0000256" key="7">
    <source>
        <dbReference type="ARBA" id="ARBA00022777"/>
    </source>
</evidence>
<dbReference type="PANTHER" id="PTHR10584">
    <property type="entry name" value="SUGAR KINASE"/>
    <property type="match status" value="1"/>
</dbReference>
<feature type="binding site" evidence="12">
    <location>
        <position position="286"/>
    </location>
    <ligand>
        <name>K(+)</name>
        <dbReference type="ChEBI" id="CHEBI:29103"/>
    </ligand>
</feature>
<evidence type="ECO:0000256" key="9">
    <source>
        <dbReference type="ARBA" id="ARBA00022842"/>
    </source>
</evidence>
<dbReference type="UniPathway" id="UPA00916">
    <property type="reaction ID" value="UER00889"/>
</dbReference>
<reference evidence="14 15" key="1">
    <citation type="submission" date="2018-12" db="EMBL/GenBank/DDBJ databases">
        <authorList>
            <person name="Toschakov S.V."/>
        </authorList>
    </citation>
    <scope>NUCLEOTIDE SEQUENCE [LARGE SCALE GENOMIC DNA]</scope>
    <source>
        <strain evidence="14 15">GM2012</strain>
    </source>
</reference>
<protein>
    <recommendedName>
        <fullName evidence="3 12">Ribokinase</fullName>
        <shortName evidence="12">RK</shortName>
        <ecNumber evidence="2 12">2.7.1.15</ecNumber>
    </recommendedName>
</protein>
<comment type="subcellular location">
    <subcellularLocation>
        <location evidence="12">Cytoplasm</location>
    </subcellularLocation>
</comment>
<dbReference type="OrthoDB" id="9775849at2"/>
<evidence type="ECO:0000256" key="3">
    <source>
        <dbReference type="ARBA" id="ARBA00016943"/>
    </source>
</evidence>
<evidence type="ECO:0000313" key="14">
    <source>
        <dbReference type="EMBL" id="RUL83083.1"/>
    </source>
</evidence>
<dbReference type="Gene3D" id="3.40.1190.20">
    <property type="match status" value="1"/>
</dbReference>
<comment type="function">
    <text evidence="12">Catalyzes the phosphorylation of ribose at O-5 in a reaction requiring ATP and magnesium. The resulting D-ribose-5-phosphate can then be used either for sythesis of nucleotides, histidine, and tryptophan, or as a component of the pentose phosphate pathway.</text>
</comment>
<evidence type="ECO:0000259" key="13">
    <source>
        <dbReference type="Pfam" id="PF00294"/>
    </source>
</evidence>
<feature type="binding site" evidence="12">
    <location>
        <position position="291"/>
    </location>
    <ligand>
        <name>K(+)</name>
        <dbReference type="ChEBI" id="CHEBI:29103"/>
    </ligand>
</feature>
<keyword evidence="9 12" id="KW-0460">Magnesium</keyword>
<dbReference type="SUPFAM" id="SSF53613">
    <property type="entry name" value="Ribokinase-like"/>
    <property type="match status" value="1"/>
</dbReference>
<dbReference type="Proteomes" id="UP000280296">
    <property type="component" value="Unassembled WGS sequence"/>
</dbReference>
<keyword evidence="4 12" id="KW-0808">Transferase</keyword>
<feature type="binding site" evidence="12">
    <location>
        <begin position="255"/>
        <end position="256"/>
    </location>
    <ligand>
        <name>ATP</name>
        <dbReference type="ChEBI" id="CHEBI:30616"/>
    </ligand>
</feature>
<dbReference type="CDD" id="cd01174">
    <property type="entry name" value="ribokinase"/>
    <property type="match status" value="1"/>
</dbReference>
<sequence length="315" mass="31815">MPLVVVLGSSGYDLTIRLPRLPRPGETLLGGDLLRGPGGKGANAAVAARRAGAEVTFLTAFGDDDFGRLLIEHDRRAGLDLSFAKTVPGVSNQVALIFVGDDGANSIAVAPGASARLGPDDIDALPDAAFPSGGVLLACLEVPVPTVARGLARAKAAGMTTILNPAPADPAILAGDLLRHVDYLTPNQEEAAELSGLPAATIEQAVEAARALRDRGDCGVIVTLGELGCLVLGRQWGQNLVPAPLVDAVDTVGAGDAFNGALAVALAEGRPPLDAAVFACAAGSLAVTKPGAQGALASRADIDRLLAEDAARRTP</sequence>
<comment type="catalytic activity">
    <reaction evidence="12">
        <text>D-ribose + ATP = D-ribose 5-phosphate + ADP + H(+)</text>
        <dbReference type="Rhea" id="RHEA:13697"/>
        <dbReference type="ChEBI" id="CHEBI:15378"/>
        <dbReference type="ChEBI" id="CHEBI:30616"/>
        <dbReference type="ChEBI" id="CHEBI:47013"/>
        <dbReference type="ChEBI" id="CHEBI:78346"/>
        <dbReference type="ChEBI" id="CHEBI:456216"/>
        <dbReference type="EC" id="2.7.1.15"/>
    </reaction>
</comment>
<evidence type="ECO:0000256" key="1">
    <source>
        <dbReference type="ARBA" id="ARBA00005380"/>
    </source>
</evidence>
<keyword evidence="6 12" id="KW-0547">Nucleotide-binding</keyword>
<keyword evidence="10 12" id="KW-0630">Potassium</keyword>
<proteinExistence type="inferred from homology"/>
<dbReference type="GO" id="GO:0046872">
    <property type="term" value="F:metal ion binding"/>
    <property type="evidence" value="ECO:0007669"/>
    <property type="project" value="UniProtKB-KW"/>
</dbReference>
<comment type="activity regulation">
    <text evidence="12">Activated by a monovalent cation that binds near, but not in, the active site. The most likely occupant of the site in vivo is potassium. Ion binding induces a conformational change that may alter substrate affinity.</text>
</comment>
<feature type="binding site" evidence="12">
    <location>
        <position position="289"/>
    </location>
    <ligand>
        <name>K(+)</name>
        <dbReference type="ChEBI" id="CHEBI:29103"/>
    </ligand>
</feature>
<keyword evidence="12" id="KW-0963">Cytoplasm</keyword>
<evidence type="ECO:0000256" key="4">
    <source>
        <dbReference type="ARBA" id="ARBA00022679"/>
    </source>
</evidence>
<evidence type="ECO:0000256" key="2">
    <source>
        <dbReference type="ARBA" id="ARBA00012035"/>
    </source>
</evidence>
<dbReference type="EC" id="2.7.1.15" evidence="2 12"/>
<feature type="binding site" evidence="12">
    <location>
        <position position="256"/>
    </location>
    <ligand>
        <name>substrate</name>
    </ligand>
</feature>
<evidence type="ECO:0000313" key="15">
    <source>
        <dbReference type="Proteomes" id="UP000280296"/>
    </source>
</evidence>
<comment type="caution">
    <text evidence="14">The sequence shown here is derived from an EMBL/GenBank/DDBJ whole genome shotgun (WGS) entry which is preliminary data.</text>
</comment>
<feature type="binding site" evidence="12">
    <location>
        <begin position="223"/>
        <end position="228"/>
    </location>
    <ligand>
        <name>ATP</name>
        <dbReference type="ChEBI" id="CHEBI:30616"/>
    </ligand>
</feature>
<evidence type="ECO:0000256" key="8">
    <source>
        <dbReference type="ARBA" id="ARBA00022840"/>
    </source>
</evidence>
<dbReference type="EMBL" id="RYZH01000065">
    <property type="protein sequence ID" value="RUL83083.1"/>
    <property type="molecule type" value="Genomic_DNA"/>
</dbReference>
<feature type="binding site" evidence="12">
    <location>
        <begin position="39"/>
        <end position="43"/>
    </location>
    <ligand>
        <name>substrate</name>
    </ligand>
</feature>
<dbReference type="GO" id="GO:0005524">
    <property type="term" value="F:ATP binding"/>
    <property type="evidence" value="ECO:0007669"/>
    <property type="project" value="UniProtKB-UniRule"/>
</dbReference>
<accession>A0A432MDR4</accession>
<evidence type="ECO:0000256" key="10">
    <source>
        <dbReference type="ARBA" id="ARBA00022958"/>
    </source>
</evidence>
<dbReference type="GO" id="GO:0019303">
    <property type="term" value="P:D-ribose catabolic process"/>
    <property type="evidence" value="ECO:0007669"/>
    <property type="project" value="UniProtKB-UniRule"/>
</dbReference>
<evidence type="ECO:0000256" key="11">
    <source>
        <dbReference type="ARBA" id="ARBA00023277"/>
    </source>
</evidence>
<feature type="binding site" evidence="12">
    <location>
        <position position="250"/>
    </location>
    <ligand>
        <name>K(+)</name>
        <dbReference type="ChEBI" id="CHEBI:29103"/>
    </ligand>
</feature>
<dbReference type="InterPro" id="IPR029056">
    <property type="entry name" value="Ribokinase-like"/>
</dbReference>
<dbReference type="PROSITE" id="PS00584">
    <property type="entry name" value="PFKB_KINASES_2"/>
    <property type="match status" value="1"/>
</dbReference>
<comment type="subunit">
    <text evidence="12">Homodimer.</text>
</comment>
<name>A0A432MDR4_9BACT</name>
<dbReference type="HAMAP" id="MF_01987">
    <property type="entry name" value="Ribokinase"/>
    <property type="match status" value="1"/>
</dbReference>
<organism evidence="14 15">
    <name type="scientific">Tautonia sociabilis</name>
    <dbReference type="NCBI Taxonomy" id="2080755"/>
    <lineage>
        <taxon>Bacteria</taxon>
        <taxon>Pseudomonadati</taxon>
        <taxon>Planctomycetota</taxon>
        <taxon>Planctomycetia</taxon>
        <taxon>Isosphaerales</taxon>
        <taxon>Isosphaeraceae</taxon>
        <taxon>Tautonia</taxon>
    </lineage>
</organism>
<keyword evidence="5 12" id="KW-0479">Metal-binding</keyword>
<dbReference type="PANTHER" id="PTHR10584:SF166">
    <property type="entry name" value="RIBOKINASE"/>
    <property type="match status" value="1"/>
</dbReference>
<feature type="binding site" evidence="12">
    <location>
        <position position="252"/>
    </location>
    <ligand>
        <name>K(+)</name>
        <dbReference type="ChEBI" id="CHEBI:29103"/>
    </ligand>
</feature>
<evidence type="ECO:0000256" key="6">
    <source>
        <dbReference type="ARBA" id="ARBA00022741"/>
    </source>
</evidence>
<dbReference type="InterPro" id="IPR011877">
    <property type="entry name" value="Ribokinase"/>
</dbReference>
<comment type="pathway">
    <text evidence="12">Carbohydrate metabolism; D-ribose degradation; D-ribose 5-phosphate from beta-D-ribopyranose: step 2/2.</text>
</comment>
<comment type="caution">
    <text evidence="12">Lacks conserved residue(s) required for the propagation of feature annotation.</text>
</comment>
<keyword evidence="15" id="KW-1185">Reference proteome</keyword>
<dbReference type="RefSeq" id="WP_126727776.1">
    <property type="nucleotide sequence ID" value="NZ_RYZH01000065.1"/>
</dbReference>
<feature type="binding site" evidence="12">
    <location>
        <position position="141"/>
    </location>
    <ligand>
        <name>substrate</name>
    </ligand>
</feature>
<feature type="binding site" evidence="12">
    <location>
        <position position="187"/>
    </location>
    <ligand>
        <name>ATP</name>
        <dbReference type="ChEBI" id="CHEBI:30616"/>
    </ligand>
</feature>
<feature type="domain" description="Carbohydrate kinase PfkB" evidence="13">
    <location>
        <begin position="1"/>
        <end position="295"/>
    </location>
</feature>